<dbReference type="SUPFAM" id="SSF53067">
    <property type="entry name" value="Actin-like ATPase domain"/>
    <property type="match status" value="2"/>
</dbReference>
<dbReference type="RefSeq" id="WP_166034976.1">
    <property type="nucleotide sequence ID" value="NZ_CP049887.1"/>
</dbReference>
<dbReference type="PROSITE" id="PS00445">
    <property type="entry name" value="FGGY_KINASES_2"/>
    <property type="match status" value="1"/>
</dbReference>
<dbReference type="KEGG" id="vhy:G7082_10155"/>
<dbReference type="InterPro" id="IPR043129">
    <property type="entry name" value="ATPase_NBD"/>
</dbReference>
<dbReference type="InterPro" id="IPR018484">
    <property type="entry name" value="FGGY_N"/>
</dbReference>
<dbReference type="PANTHER" id="PTHR43095:SF2">
    <property type="entry name" value="GLUCONOKINASE"/>
    <property type="match status" value="1"/>
</dbReference>
<evidence type="ECO:0000313" key="8">
    <source>
        <dbReference type="Proteomes" id="UP000501747"/>
    </source>
</evidence>
<protein>
    <submittedName>
        <fullName evidence="7">Gluconokinase</fullName>
    </submittedName>
</protein>
<evidence type="ECO:0000313" key="7">
    <source>
        <dbReference type="EMBL" id="QIL48844.1"/>
    </source>
</evidence>
<organism evidence="7 8">
    <name type="scientific">Vagococcus hydrophili</name>
    <dbReference type="NCBI Taxonomy" id="2714947"/>
    <lineage>
        <taxon>Bacteria</taxon>
        <taxon>Bacillati</taxon>
        <taxon>Bacillota</taxon>
        <taxon>Bacilli</taxon>
        <taxon>Lactobacillales</taxon>
        <taxon>Enterococcaceae</taxon>
        <taxon>Vagococcus</taxon>
    </lineage>
</organism>
<dbReference type="GO" id="GO:0016301">
    <property type="term" value="F:kinase activity"/>
    <property type="evidence" value="ECO:0007669"/>
    <property type="project" value="UniProtKB-KW"/>
</dbReference>
<evidence type="ECO:0000259" key="6">
    <source>
        <dbReference type="Pfam" id="PF02782"/>
    </source>
</evidence>
<dbReference type="InterPro" id="IPR050406">
    <property type="entry name" value="FGGY_Carb_Kinase"/>
</dbReference>
<gene>
    <name evidence="7" type="ORF">G7082_10155</name>
</gene>
<dbReference type="Gene3D" id="3.30.420.40">
    <property type="match status" value="2"/>
</dbReference>
<feature type="domain" description="Carbohydrate kinase FGGY C-terminal" evidence="6">
    <location>
        <begin position="249"/>
        <end position="408"/>
    </location>
</feature>
<dbReference type="PIRSF" id="PIRSF000538">
    <property type="entry name" value="GlpK"/>
    <property type="match status" value="1"/>
</dbReference>
<dbReference type="AlphaFoldDB" id="A0A6G8AUV7"/>
<dbReference type="InterPro" id="IPR018483">
    <property type="entry name" value="Carb_kinase_FGGY_CS"/>
</dbReference>
<dbReference type="InterPro" id="IPR018485">
    <property type="entry name" value="FGGY_C"/>
</dbReference>
<name>A0A6G8AUV7_9ENTE</name>
<keyword evidence="2 4" id="KW-0808">Transferase</keyword>
<evidence type="ECO:0000259" key="5">
    <source>
        <dbReference type="Pfam" id="PF00370"/>
    </source>
</evidence>
<keyword evidence="3 4" id="KW-0418">Kinase</keyword>
<evidence type="ECO:0000256" key="3">
    <source>
        <dbReference type="ARBA" id="ARBA00022777"/>
    </source>
</evidence>
<dbReference type="PANTHER" id="PTHR43095">
    <property type="entry name" value="SUGAR KINASE"/>
    <property type="match status" value="1"/>
</dbReference>
<sequence length="464" mass="52719">MYRLAVDIGTTNIKLCLFENYRLEEKIDVNIETQFEGSGKVFQNPAKILQQIKRNIRKITQKGFEIDAISFSTAMHSIMPVMETVYDEEMFIWLDTQASDFVKKFKKIDLADQFYQKTGTPIHEMSPFSKIAVLSRKNDYQKAQKWIGFKEYLMKAFTGEEVIDYSTASATGLFNIHEMKWDEDILSFLKLEESKLAKLVDTDTHYPIKKDIADELLLSRELQVYVGACDGCLASLASYLGNGTASTLTVGTSGAVRKLTKKIELDDEGKTFCYYLNKEYWVVGGATNNGGQVLSWANKMFYQESTIYKDLEHIFKVSPIGSNGIQFLPYIAGERAPLWNGEATGSFSGMSINHQREDMLRSLIEGVIFNLRYISELVELDTRDLSISGGFFDSPYLSTLAADIFGKNCIQSVFSEPSFGLICLMNPPKKSIISDQKRIFTSLENHLLYEKEYAKFLNEVKTEL</sequence>
<evidence type="ECO:0000256" key="2">
    <source>
        <dbReference type="ARBA" id="ARBA00022679"/>
    </source>
</evidence>
<dbReference type="Pfam" id="PF00370">
    <property type="entry name" value="FGGY_N"/>
    <property type="match status" value="1"/>
</dbReference>
<reference evidence="7 8" key="1">
    <citation type="submission" date="2020-03" db="EMBL/GenBank/DDBJ databases">
        <title>Vagococcus sp. nov., isolated from beetles.</title>
        <authorList>
            <person name="Hyun D.-W."/>
            <person name="Bae J.-W."/>
        </authorList>
    </citation>
    <scope>NUCLEOTIDE SEQUENCE [LARGE SCALE GENOMIC DNA]</scope>
    <source>
        <strain evidence="7 8">HDW17B</strain>
    </source>
</reference>
<dbReference type="InterPro" id="IPR000577">
    <property type="entry name" value="Carb_kinase_FGGY"/>
</dbReference>
<dbReference type="CDD" id="cd07770">
    <property type="entry name" value="ASKHA_NBD_FGGY_GntK"/>
    <property type="match status" value="1"/>
</dbReference>
<dbReference type="EMBL" id="CP049887">
    <property type="protein sequence ID" value="QIL48844.1"/>
    <property type="molecule type" value="Genomic_DNA"/>
</dbReference>
<comment type="similarity">
    <text evidence="1 4">Belongs to the FGGY kinase family.</text>
</comment>
<dbReference type="Proteomes" id="UP000501747">
    <property type="component" value="Chromosome"/>
</dbReference>
<proteinExistence type="inferred from homology"/>
<accession>A0A6G8AUV7</accession>
<evidence type="ECO:0000256" key="1">
    <source>
        <dbReference type="ARBA" id="ARBA00009156"/>
    </source>
</evidence>
<evidence type="ECO:0000256" key="4">
    <source>
        <dbReference type="RuleBase" id="RU003733"/>
    </source>
</evidence>
<feature type="domain" description="Carbohydrate kinase FGGY N-terminal" evidence="5">
    <location>
        <begin position="2"/>
        <end position="235"/>
    </location>
</feature>
<dbReference type="Pfam" id="PF02782">
    <property type="entry name" value="FGGY_C"/>
    <property type="match status" value="1"/>
</dbReference>
<keyword evidence="8" id="KW-1185">Reference proteome</keyword>
<dbReference type="GO" id="GO:0005975">
    <property type="term" value="P:carbohydrate metabolic process"/>
    <property type="evidence" value="ECO:0007669"/>
    <property type="project" value="InterPro"/>
</dbReference>
<dbReference type="GO" id="GO:0016773">
    <property type="term" value="F:phosphotransferase activity, alcohol group as acceptor"/>
    <property type="evidence" value="ECO:0007669"/>
    <property type="project" value="InterPro"/>
</dbReference>